<dbReference type="Gene3D" id="3.10.110.10">
    <property type="entry name" value="Ubiquitin Conjugating Enzyme"/>
    <property type="match status" value="1"/>
</dbReference>
<dbReference type="Proteomes" id="UP000316621">
    <property type="component" value="Chromosome 4"/>
</dbReference>
<dbReference type="PROSITE" id="PS00183">
    <property type="entry name" value="UBC_1"/>
    <property type="match status" value="1"/>
</dbReference>
<sequence length="303" mass="34957">MFANITRKYVKNPVRSFRVEECDTNKLGTDAALSLFLSYLMEEVSLQGQVKLVVHAMCLCQLRLASESEDDIKGPTLLALLCMLESRKAFNNVFLRHHLFCILQLAVGRCIKINVIRHFSAHKSVPPHRDDTLEFDDEYWEYMVRGFLSYREKLLLLSPGENPMDQSFCPDSDREWLKLIVLRAHGVIEMPNPNPEQLIFEPFIETDPIIFSSKSTNENSKSTKAYYGYEPHSVLPIGQFYEAPVSGIRETKVAFRTKAFHPNINSSGSICLDILMRQTGCWTWILSHRFGKLLMRYLLDARR</sequence>
<dbReference type="InterPro" id="IPR016135">
    <property type="entry name" value="UBQ-conjugating_enzyme/RWD"/>
</dbReference>
<dbReference type="GO" id="GO:0003682">
    <property type="term" value="F:chromatin binding"/>
    <property type="evidence" value="ECO:0007669"/>
    <property type="project" value="TreeGrafter"/>
</dbReference>
<protein>
    <recommendedName>
        <fullName evidence="5">UBC core domain-containing protein</fullName>
    </recommendedName>
</protein>
<dbReference type="AlphaFoldDB" id="A0A4Y7JBT5"/>
<dbReference type="EMBL" id="CM010718">
    <property type="protein sequence ID" value="RZC57258.1"/>
    <property type="molecule type" value="Genomic_DNA"/>
</dbReference>
<feature type="active site" description="Glycyl thioester intermediate" evidence="3">
    <location>
        <position position="271"/>
    </location>
</feature>
<reference evidence="6 7" key="1">
    <citation type="journal article" date="2018" name="Science">
        <title>The opium poppy genome and morphinan production.</title>
        <authorList>
            <person name="Guo L."/>
            <person name="Winzer T."/>
            <person name="Yang X."/>
            <person name="Li Y."/>
            <person name="Ning Z."/>
            <person name="He Z."/>
            <person name="Teodor R."/>
            <person name="Lu Y."/>
            <person name="Bowser T.A."/>
            <person name="Graham I.A."/>
            <person name="Ye K."/>
        </authorList>
    </citation>
    <scope>NUCLEOTIDE SEQUENCE [LARGE SCALE GENOMIC DNA]</scope>
    <source>
        <strain evidence="7">cv. HN1</strain>
        <tissue evidence="6">Leaves</tissue>
    </source>
</reference>
<evidence type="ECO:0000256" key="1">
    <source>
        <dbReference type="ARBA" id="ARBA00022679"/>
    </source>
</evidence>
<gene>
    <name evidence="6" type="ORF">C5167_004561</name>
</gene>
<dbReference type="Pfam" id="PF00179">
    <property type="entry name" value="UQ_con"/>
    <property type="match status" value="1"/>
</dbReference>
<dbReference type="GO" id="GO:0005524">
    <property type="term" value="F:ATP binding"/>
    <property type="evidence" value="ECO:0007669"/>
    <property type="project" value="UniProtKB-UniRule"/>
</dbReference>
<dbReference type="GO" id="GO:0016740">
    <property type="term" value="F:transferase activity"/>
    <property type="evidence" value="ECO:0007669"/>
    <property type="project" value="UniProtKB-KW"/>
</dbReference>
<dbReference type="PANTHER" id="PTHR15137">
    <property type="entry name" value="TRANSCRIPTION INITIATION FACTOR TFIID"/>
    <property type="match status" value="1"/>
</dbReference>
<dbReference type="STRING" id="3469.A0A4Y7JBT5"/>
<evidence type="ECO:0000256" key="2">
    <source>
        <dbReference type="ARBA" id="ARBA00022786"/>
    </source>
</evidence>
<accession>A0A4Y7JBT5</accession>
<dbReference type="InterPro" id="IPR037813">
    <property type="entry name" value="TAF2"/>
</dbReference>
<dbReference type="GO" id="GO:0000976">
    <property type="term" value="F:transcription cis-regulatory region binding"/>
    <property type="evidence" value="ECO:0007669"/>
    <property type="project" value="TreeGrafter"/>
</dbReference>
<keyword evidence="7" id="KW-1185">Reference proteome</keyword>
<keyword evidence="4" id="KW-0547">Nucleotide-binding</keyword>
<evidence type="ECO:0000313" key="6">
    <source>
        <dbReference type="EMBL" id="RZC57258.1"/>
    </source>
</evidence>
<evidence type="ECO:0000313" key="7">
    <source>
        <dbReference type="Proteomes" id="UP000316621"/>
    </source>
</evidence>
<name>A0A4Y7JBT5_PAPSO</name>
<keyword evidence="2 4" id="KW-0833">Ubl conjugation pathway</keyword>
<proteinExistence type="inferred from homology"/>
<dbReference type="GO" id="GO:0016251">
    <property type="term" value="F:RNA polymerase II general transcription initiation factor activity"/>
    <property type="evidence" value="ECO:0007669"/>
    <property type="project" value="TreeGrafter"/>
</dbReference>
<dbReference type="InterPro" id="IPR023313">
    <property type="entry name" value="UBQ-conjugating_AS"/>
</dbReference>
<comment type="similarity">
    <text evidence="4">Belongs to the ubiquitin-conjugating enzyme family.</text>
</comment>
<evidence type="ECO:0000256" key="3">
    <source>
        <dbReference type="PROSITE-ProRule" id="PRU10133"/>
    </source>
</evidence>
<feature type="domain" description="UBC core" evidence="5">
    <location>
        <begin position="252"/>
        <end position="284"/>
    </location>
</feature>
<evidence type="ECO:0000259" key="5">
    <source>
        <dbReference type="Pfam" id="PF00179"/>
    </source>
</evidence>
<dbReference type="InterPro" id="IPR000608">
    <property type="entry name" value="UBC"/>
</dbReference>
<evidence type="ECO:0000256" key="4">
    <source>
        <dbReference type="RuleBase" id="RU362109"/>
    </source>
</evidence>
<keyword evidence="4" id="KW-0067">ATP-binding</keyword>
<keyword evidence="1" id="KW-0808">Transferase</keyword>
<dbReference type="SUPFAM" id="SSF54495">
    <property type="entry name" value="UBC-like"/>
    <property type="match status" value="1"/>
</dbReference>
<organism evidence="6 7">
    <name type="scientific">Papaver somniferum</name>
    <name type="common">Opium poppy</name>
    <dbReference type="NCBI Taxonomy" id="3469"/>
    <lineage>
        <taxon>Eukaryota</taxon>
        <taxon>Viridiplantae</taxon>
        <taxon>Streptophyta</taxon>
        <taxon>Embryophyta</taxon>
        <taxon>Tracheophyta</taxon>
        <taxon>Spermatophyta</taxon>
        <taxon>Magnoliopsida</taxon>
        <taxon>Ranunculales</taxon>
        <taxon>Papaveraceae</taxon>
        <taxon>Papaveroideae</taxon>
        <taxon>Papaver</taxon>
    </lineage>
</organism>
<dbReference type="PANTHER" id="PTHR15137:SF9">
    <property type="entry name" value="TRANSCRIPTION INITIATION FACTOR TFIID SUBUNIT 2"/>
    <property type="match status" value="1"/>
</dbReference>
<dbReference type="Gramene" id="RZC57258">
    <property type="protein sequence ID" value="RZC57258"/>
    <property type="gene ID" value="C5167_004561"/>
</dbReference>
<dbReference type="GO" id="GO:0006367">
    <property type="term" value="P:transcription initiation at RNA polymerase II promoter"/>
    <property type="evidence" value="ECO:0007669"/>
    <property type="project" value="TreeGrafter"/>
</dbReference>
<dbReference type="GO" id="GO:0005669">
    <property type="term" value="C:transcription factor TFIID complex"/>
    <property type="evidence" value="ECO:0007669"/>
    <property type="project" value="InterPro"/>
</dbReference>